<dbReference type="InterPro" id="IPR007219">
    <property type="entry name" value="XnlR_reg_dom"/>
</dbReference>
<comment type="caution">
    <text evidence="5">The sequence shown here is derived from an EMBL/GenBank/DDBJ whole genome shotgun (WGS) entry which is preliminary data.</text>
</comment>
<dbReference type="CDD" id="cd00067">
    <property type="entry name" value="GAL4"/>
    <property type="match status" value="1"/>
</dbReference>
<keyword evidence="1" id="KW-0479">Metal-binding</keyword>
<dbReference type="SUPFAM" id="SSF57701">
    <property type="entry name" value="Zn2/Cys6 DNA-binding domain"/>
    <property type="match status" value="1"/>
</dbReference>
<dbReference type="AlphaFoldDB" id="A0A9P9I822"/>
<dbReference type="GO" id="GO:0006351">
    <property type="term" value="P:DNA-templated transcription"/>
    <property type="evidence" value="ECO:0007669"/>
    <property type="project" value="InterPro"/>
</dbReference>
<dbReference type="GO" id="GO:0000981">
    <property type="term" value="F:DNA-binding transcription factor activity, RNA polymerase II-specific"/>
    <property type="evidence" value="ECO:0007669"/>
    <property type="project" value="InterPro"/>
</dbReference>
<dbReference type="EMBL" id="JAGMWT010000030">
    <property type="protein sequence ID" value="KAH7109879.1"/>
    <property type="molecule type" value="Genomic_DNA"/>
</dbReference>
<gene>
    <name evidence="5" type="ORF">B0J11DRAFT_601391</name>
</gene>
<evidence type="ECO:0000256" key="2">
    <source>
        <dbReference type="ARBA" id="ARBA00023242"/>
    </source>
</evidence>
<dbReference type="SMART" id="SM00906">
    <property type="entry name" value="Fungal_trans"/>
    <property type="match status" value="1"/>
</dbReference>
<dbReference type="PANTHER" id="PTHR47425">
    <property type="entry name" value="FARB-RELATED"/>
    <property type="match status" value="1"/>
</dbReference>
<dbReference type="PANTHER" id="PTHR47425:SF3">
    <property type="entry name" value="ZN(II)2CYS6 TRANSCRIPTION FACTOR (EUROFUNG)"/>
    <property type="match status" value="1"/>
</dbReference>
<feature type="domain" description="Zn(2)-C6 fungal-type" evidence="4">
    <location>
        <begin position="23"/>
        <end position="53"/>
    </location>
</feature>
<evidence type="ECO:0000256" key="3">
    <source>
        <dbReference type="SAM" id="MobiDB-lite"/>
    </source>
</evidence>
<dbReference type="InterPro" id="IPR052761">
    <property type="entry name" value="Fungal_Detox/Toxin_TFs"/>
</dbReference>
<dbReference type="InterPro" id="IPR001138">
    <property type="entry name" value="Zn2Cys6_DnaBD"/>
</dbReference>
<dbReference type="GO" id="GO:0003677">
    <property type="term" value="F:DNA binding"/>
    <property type="evidence" value="ECO:0007669"/>
    <property type="project" value="InterPro"/>
</dbReference>
<proteinExistence type="predicted"/>
<dbReference type="Pfam" id="PF04082">
    <property type="entry name" value="Fungal_trans"/>
    <property type="match status" value="1"/>
</dbReference>
<dbReference type="Gene3D" id="4.10.240.10">
    <property type="entry name" value="Zn(2)-C6 fungal-type DNA-binding domain"/>
    <property type="match status" value="1"/>
</dbReference>
<organism evidence="5 6">
    <name type="scientific">Dendryphion nanum</name>
    <dbReference type="NCBI Taxonomy" id="256645"/>
    <lineage>
        <taxon>Eukaryota</taxon>
        <taxon>Fungi</taxon>
        <taxon>Dikarya</taxon>
        <taxon>Ascomycota</taxon>
        <taxon>Pezizomycotina</taxon>
        <taxon>Dothideomycetes</taxon>
        <taxon>Pleosporomycetidae</taxon>
        <taxon>Pleosporales</taxon>
        <taxon>Torulaceae</taxon>
        <taxon>Dendryphion</taxon>
    </lineage>
</organism>
<dbReference type="Proteomes" id="UP000700596">
    <property type="component" value="Unassembled WGS sequence"/>
</dbReference>
<dbReference type="OrthoDB" id="4161332at2759"/>
<evidence type="ECO:0000259" key="4">
    <source>
        <dbReference type="PROSITE" id="PS50048"/>
    </source>
</evidence>
<sequence>MLNPSGDNLRPHSLRPRKRTTGACQSCHARKVRCSLPLTGSPCMNCSLDRLVCEPRVTKRRRIDQHALPTQDTPVVLSSAATASAVHRTDLEDSNSTQTFNIEIPDSPENLPHLQVDSDALLGSVYTNGDGSETPYRPLTEHFSHHGMSAENGLMRADIENRYSPIYGDPRGVALVADICEPGRRDKSDHFLVPPIRPPHVDADTINYLRLRGVFELPSPEVCEMLIRTYFYYVHPFFPVVEAKSFIEKYESPLRSQLSIQLLWSMFLAAANFVDDATLEATNFASRKDMKRSMYTKAKNLYDAEYERSKITLIQAVLVIGFWYADTEDRTGPWHWNGIAIGLCQTIGLHRDPDTSSSHVRFISVRDRKLWRQLWWSCFYREAWFSAGMGRPMRIHLADCNTPIPEAYDSEGELVGLNANLRHKYLPEDLVELSKMWIQLLNLTVILSSILLQQHRVERVLPGATEIKCTEDKIRACYSRINDTIGLDGGRILSLYTYHMELYVESVFLILYRPFLLAGSIGPSSNGWTSLVERKTRSAATTTNRILSNMISADMINVCQSMICIALVPTLQIHLLDYTSQKEMVKRMAHQHLQLCMIVIEELKKTLFGAEILYRMFTKAQKQIRDRSHAAISALPANPLGDVPESSNATVMGDMGRTLNDLDQSPESDYDILSAIWNSFSPMNPFDYLDETE</sequence>
<protein>
    <submittedName>
        <fullName evidence="5">Fungal-specific transcription factor</fullName>
    </submittedName>
</protein>
<dbReference type="PROSITE" id="PS50048">
    <property type="entry name" value="ZN2_CY6_FUNGAL_2"/>
    <property type="match status" value="1"/>
</dbReference>
<accession>A0A9P9I822</accession>
<evidence type="ECO:0000256" key="1">
    <source>
        <dbReference type="ARBA" id="ARBA00022723"/>
    </source>
</evidence>
<feature type="region of interest" description="Disordered" evidence="3">
    <location>
        <begin position="1"/>
        <end position="21"/>
    </location>
</feature>
<dbReference type="CDD" id="cd12148">
    <property type="entry name" value="fungal_TF_MHR"/>
    <property type="match status" value="1"/>
</dbReference>
<dbReference type="PROSITE" id="PS00463">
    <property type="entry name" value="ZN2_CY6_FUNGAL_1"/>
    <property type="match status" value="1"/>
</dbReference>
<keyword evidence="2" id="KW-0539">Nucleus</keyword>
<evidence type="ECO:0000313" key="6">
    <source>
        <dbReference type="Proteomes" id="UP000700596"/>
    </source>
</evidence>
<dbReference type="GO" id="GO:0008270">
    <property type="term" value="F:zinc ion binding"/>
    <property type="evidence" value="ECO:0007669"/>
    <property type="project" value="InterPro"/>
</dbReference>
<dbReference type="InterPro" id="IPR036864">
    <property type="entry name" value="Zn2-C6_fun-type_DNA-bd_sf"/>
</dbReference>
<keyword evidence="6" id="KW-1185">Reference proteome</keyword>
<evidence type="ECO:0000313" key="5">
    <source>
        <dbReference type="EMBL" id="KAH7109879.1"/>
    </source>
</evidence>
<reference evidence="5" key="1">
    <citation type="journal article" date="2021" name="Nat. Commun.">
        <title>Genetic determinants of endophytism in the Arabidopsis root mycobiome.</title>
        <authorList>
            <person name="Mesny F."/>
            <person name="Miyauchi S."/>
            <person name="Thiergart T."/>
            <person name="Pickel B."/>
            <person name="Atanasova L."/>
            <person name="Karlsson M."/>
            <person name="Huettel B."/>
            <person name="Barry K.W."/>
            <person name="Haridas S."/>
            <person name="Chen C."/>
            <person name="Bauer D."/>
            <person name="Andreopoulos W."/>
            <person name="Pangilinan J."/>
            <person name="LaButti K."/>
            <person name="Riley R."/>
            <person name="Lipzen A."/>
            <person name="Clum A."/>
            <person name="Drula E."/>
            <person name="Henrissat B."/>
            <person name="Kohler A."/>
            <person name="Grigoriev I.V."/>
            <person name="Martin F.M."/>
            <person name="Hacquard S."/>
        </authorList>
    </citation>
    <scope>NUCLEOTIDE SEQUENCE</scope>
    <source>
        <strain evidence="5">MPI-CAGE-CH-0243</strain>
    </source>
</reference>
<name>A0A9P9I822_9PLEO</name>